<evidence type="ECO:0000256" key="9">
    <source>
        <dbReference type="SAM" id="Coils"/>
    </source>
</evidence>
<dbReference type="Gene3D" id="1.20.5.170">
    <property type="match status" value="1"/>
</dbReference>
<evidence type="ECO:0000256" key="2">
    <source>
        <dbReference type="ARBA" id="ARBA00004123"/>
    </source>
</evidence>
<dbReference type="GO" id="GO:0001228">
    <property type="term" value="F:DNA-binding transcription activator activity, RNA polymerase II-specific"/>
    <property type="evidence" value="ECO:0007669"/>
    <property type="project" value="TreeGrafter"/>
</dbReference>
<organism evidence="12 13">
    <name type="scientific">Coniochaeta ligniaria NRRL 30616</name>
    <dbReference type="NCBI Taxonomy" id="1408157"/>
    <lineage>
        <taxon>Eukaryota</taxon>
        <taxon>Fungi</taxon>
        <taxon>Dikarya</taxon>
        <taxon>Ascomycota</taxon>
        <taxon>Pezizomycotina</taxon>
        <taxon>Sordariomycetes</taxon>
        <taxon>Sordariomycetidae</taxon>
        <taxon>Coniochaetales</taxon>
        <taxon>Coniochaetaceae</taxon>
        <taxon>Coniochaeta</taxon>
    </lineage>
</organism>
<keyword evidence="5" id="KW-0238">DNA-binding</keyword>
<evidence type="ECO:0000313" key="12">
    <source>
        <dbReference type="EMBL" id="OIW35042.1"/>
    </source>
</evidence>
<dbReference type="EMBL" id="KV875093">
    <property type="protein sequence ID" value="OIW35042.1"/>
    <property type="molecule type" value="Genomic_DNA"/>
</dbReference>
<protein>
    <recommendedName>
        <fullName evidence="8">Putative transcription factor kapC</fullName>
    </recommendedName>
</protein>
<comment type="subcellular location">
    <subcellularLocation>
        <location evidence="2">Nucleus</location>
    </subcellularLocation>
</comment>
<feature type="coiled-coil region" evidence="9">
    <location>
        <begin position="131"/>
        <end position="165"/>
    </location>
</feature>
<evidence type="ECO:0000313" key="13">
    <source>
        <dbReference type="Proteomes" id="UP000182658"/>
    </source>
</evidence>
<feature type="region of interest" description="Disordered" evidence="10">
    <location>
        <begin position="316"/>
        <end position="347"/>
    </location>
</feature>
<evidence type="ECO:0000259" key="11">
    <source>
        <dbReference type="SMART" id="SM00338"/>
    </source>
</evidence>
<evidence type="ECO:0000256" key="8">
    <source>
        <dbReference type="ARBA" id="ARBA00044067"/>
    </source>
</evidence>
<feature type="compositionally biased region" description="Basic and acidic residues" evidence="10">
    <location>
        <begin position="1"/>
        <end position="14"/>
    </location>
</feature>
<reference evidence="12 13" key="1">
    <citation type="submission" date="2016-10" db="EMBL/GenBank/DDBJ databases">
        <title>Draft genome sequence of Coniochaeta ligniaria NRRL30616, a lignocellulolytic fungus for bioabatement of inhibitors in plant biomass hydrolysates.</title>
        <authorList>
            <consortium name="DOE Joint Genome Institute"/>
            <person name="Jimenez D.J."/>
            <person name="Hector R.E."/>
            <person name="Riley R."/>
            <person name="Sun H."/>
            <person name="Grigoriev I.V."/>
            <person name="Van Elsas J.D."/>
            <person name="Nichols N.N."/>
        </authorList>
    </citation>
    <scope>NUCLEOTIDE SEQUENCE [LARGE SCALE GENOMIC DNA]</scope>
    <source>
        <strain evidence="12 13">NRRL 30616</strain>
    </source>
</reference>
<keyword evidence="7" id="KW-0539">Nucleus</keyword>
<keyword evidence="9" id="KW-0175">Coiled coil</keyword>
<dbReference type="AlphaFoldDB" id="A0A1J7K4B5"/>
<dbReference type="CDD" id="cd14688">
    <property type="entry name" value="bZIP_YAP"/>
    <property type="match status" value="1"/>
</dbReference>
<keyword evidence="4" id="KW-0805">Transcription regulation</keyword>
<comment type="function">
    <text evidence="1">Putative transcription factor.</text>
</comment>
<feature type="domain" description="BZIP" evidence="11">
    <location>
        <begin position="104"/>
        <end position="168"/>
    </location>
</feature>
<dbReference type="InterPro" id="IPR046347">
    <property type="entry name" value="bZIP_sf"/>
</dbReference>
<evidence type="ECO:0000256" key="5">
    <source>
        <dbReference type="ARBA" id="ARBA00023125"/>
    </source>
</evidence>
<keyword evidence="13" id="KW-1185">Reference proteome</keyword>
<dbReference type="GO" id="GO:0090575">
    <property type="term" value="C:RNA polymerase II transcription regulator complex"/>
    <property type="evidence" value="ECO:0007669"/>
    <property type="project" value="TreeGrafter"/>
</dbReference>
<keyword evidence="6" id="KW-0804">Transcription</keyword>
<dbReference type="Proteomes" id="UP000182658">
    <property type="component" value="Unassembled WGS sequence"/>
</dbReference>
<evidence type="ECO:0000256" key="6">
    <source>
        <dbReference type="ARBA" id="ARBA00023163"/>
    </source>
</evidence>
<dbReference type="InterPro" id="IPR050936">
    <property type="entry name" value="AP-1-like"/>
</dbReference>
<feature type="compositionally biased region" description="Polar residues" evidence="10">
    <location>
        <begin position="219"/>
        <end position="232"/>
    </location>
</feature>
<dbReference type="InterPro" id="IPR004827">
    <property type="entry name" value="bZIP"/>
</dbReference>
<dbReference type="PANTHER" id="PTHR40621">
    <property type="entry name" value="TRANSCRIPTION FACTOR KAPC-RELATED"/>
    <property type="match status" value="1"/>
</dbReference>
<dbReference type="STRING" id="1408157.A0A1J7K4B5"/>
<evidence type="ECO:0000256" key="1">
    <source>
        <dbReference type="ARBA" id="ARBA00004049"/>
    </source>
</evidence>
<evidence type="ECO:0000256" key="3">
    <source>
        <dbReference type="ARBA" id="ARBA00007163"/>
    </source>
</evidence>
<dbReference type="SUPFAM" id="SSF57959">
    <property type="entry name" value="Leucine zipper domain"/>
    <property type="match status" value="1"/>
</dbReference>
<proteinExistence type="inferred from homology"/>
<sequence length="439" mass="48418">MSQEHGQDSNKDPGRPSFESWWKRSKDVLKTRKITFVQAASQLGFKPSSLSSVGTPYIFLGTHGRYAAVTALAASFSSFCSPDTMLFKTKIKTEEDQDASSSQSPQDKAKARRAQVRKAQIEHRQRKANYVKELEIDVARIRNMIAASQMEIRLLQAENDAMRSQLAAGAAPLPPSTSQVRESTAGELPQDIDMSFLNDIQLDNLDDVTMSLGVDEISSEPTSSAFPANTHFNPLHPPDIPELPHHPLDHISPGQTQQIINFILALEHICWDHFRPSNFQPDVAEPFGPESGHTLMATSLALRTAPGAVFDFMTAQPPPPQQPPSALAARLTATAEAEPPEPPPPISWPASGLTLHSLYRLANSVNPSDLELAPVQAWFELAERYPLEILLRNDVMDRLKREFIGVVKCPHYGAAIERGAFESICARILDPEVVALRGR</sequence>
<name>A0A1J7K4B5_9PEZI</name>
<evidence type="ECO:0000256" key="7">
    <source>
        <dbReference type="ARBA" id="ARBA00023242"/>
    </source>
</evidence>
<dbReference type="SMART" id="SM00338">
    <property type="entry name" value="BRLZ"/>
    <property type="match status" value="1"/>
</dbReference>
<feature type="region of interest" description="Disordered" evidence="10">
    <location>
        <begin position="219"/>
        <end position="252"/>
    </location>
</feature>
<dbReference type="InParanoid" id="A0A1J7K4B5"/>
<gene>
    <name evidence="12" type="ORF">CONLIGDRAFT_689256</name>
</gene>
<evidence type="ECO:0000256" key="10">
    <source>
        <dbReference type="SAM" id="MobiDB-lite"/>
    </source>
</evidence>
<feature type="region of interest" description="Disordered" evidence="10">
    <location>
        <begin position="93"/>
        <end position="114"/>
    </location>
</feature>
<accession>A0A1J7K4B5</accession>
<dbReference type="OrthoDB" id="5218140at2759"/>
<feature type="region of interest" description="Disordered" evidence="10">
    <location>
        <begin position="1"/>
        <end position="20"/>
    </location>
</feature>
<feature type="compositionally biased region" description="Low complexity" evidence="10">
    <location>
        <begin position="324"/>
        <end position="337"/>
    </location>
</feature>
<comment type="similarity">
    <text evidence="3">Belongs to the bZIP family.</text>
</comment>
<dbReference type="GO" id="GO:0000976">
    <property type="term" value="F:transcription cis-regulatory region binding"/>
    <property type="evidence" value="ECO:0007669"/>
    <property type="project" value="InterPro"/>
</dbReference>
<dbReference type="PANTHER" id="PTHR40621:SF11">
    <property type="entry name" value="TRANSCRIPTION FACTOR KAPC-RELATED"/>
    <property type="match status" value="1"/>
</dbReference>
<evidence type="ECO:0000256" key="4">
    <source>
        <dbReference type="ARBA" id="ARBA00023015"/>
    </source>
</evidence>